<dbReference type="AlphaFoldDB" id="A0AAJ8BSE1"/>
<dbReference type="VEuPathDB" id="FungiDB:An13g01850"/>
<protein>
    <submittedName>
        <fullName evidence="1">Uncharacterized protein</fullName>
    </submittedName>
</protein>
<dbReference type="KEGG" id="ang:An13g01850"/>
<proteinExistence type="predicted"/>
<reference evidence="1" key="1">
    <citation type="submission" date="2025-02" db="EMBL/GenBank/DDBJ databases">
        <authorList>
            <consortium name="NCBI Genome Project"/>
        </authorList>
    </citation>
    <scope>NUCLEOTIDE SEQUENCE</scope>
</reference>
<gene>
    <name evidence="1" type="ORF">An13g01850</name>
</gene>
<organism evidence="1">
    <name type="scientific">Aspergillus niger</name>
    <dbReference type="NCBI Taxonomy" id="5061"/>
    <lineage>
        <taxon>Eukaryota</taxon>
        <taxon>Fungi</taxon>
        <taxon>Dikarya</taxon>
        <taxon>Ascomycota</taxon>
        <taxon>Pezizomycotina</taxon>
        <taxon>Eurotiomycetes</taxon>
        <taxon>Eurotiomycetidae</taxon>
        <taxon>Eurotiales</taxon>
        <taxon>Aspergillaceae</taxon>
        <taxon>Aspergillus</taxon>
        <taxon>Aspergillus subgen. Circumdati</taxon>
    </lineage>
</organism>
<dbReference type="GeneID" id="84592819"/>
<sequence length="187" mass="20213">MDGRAESLARKGIKVYGMGRKIPHRSLRGTQFGLVAEELPLSILPTGSQRRGRQKILSVGTIRAPRCSSRRLIGFMEHSSAENGRVVVSMAVAITEYYPPWPGETAVSRYACLAATAGSWKPDNRGGMIQGIKEAHGGMPSMDSHVSRRTVKVTAVGQPPTLELRPRQFWAASAKIGVAAVAYGLRS</sequence>
<reference evidence="1" key="2">
    <citation type="submission" date="2025-08" db="UniProtKB">
        <authorList>
            <consortium name="RefSeq"/>
        </authorList>
    </citation>
    <scope>IDENTIFICATION</scope>
</reference>
<name>A0AAJ8BSE1_ASPNG</name>
<accession>A0AAJ8BSE1</accession>
<evidence type="ECO:0000313" key="1">
    <source>
        <dbReference type="RefSeq" id="XP_059602083.1"/>
    </source>
</evidence>
<dbReference type="RefSeq" id="XP_059602083.1">
    <property type="nucleotide sequence ID" value="XM_059743857.1"/>
</dbReference>